<dbReference type="PANTHER" id="PTHR43026">
    <property type="entry name" value="2-HYDROXYACID DEHYDROGENASE HOMOLOG 1-RELATED"/>
    <property type="match status" value="1"/>
</dbReference>
<dbReference type="InterPro" id="IPR058205">
    <property type="entry name" value="D-LDH-like"/>
</dbReference>
<dbReference type="PROSITE" id="PS00670">
    <property type="entry name" value="D_2_HYDROXYACID_DH_2"/>
    <property type="match status" value="1"/>
</dbReference>
<feature type="domain" description="D-isomer specific 2-hydroxyacid dehydrogenase catalytic" evidence="5">
    <location>
        <begin position="3"/>
        <end position="324"/>
    </location>
</feature>
<dbReference type="Proteomes" id="UP000253862">
    <property type="component" value="Chromosome"/>
</dbReference>
<keyword evidence="3" id="KW-0520">NAD</keyword>
<dbReference type="PROSITE" id="PS00065">
    <property type="entry name" value="D_2_HYDROXYACID_DH_1"/>
    <property type="match status" value="1"/>
</dbReference>
<evidence type="ECO:0000259" key="5">
    <source>
        <dbReference type="Pfam" id="PF00389"/>
    </source>
</evidence>
<evidence type="ECO:0000256" key="4">
    <source>
        <dbReference type="RuleBase" id="RU003719"/>
    </source>
</evidence>
<protein>
    <submittedName>
        <fullName evidence="7">2-hydroxyacid dehydrogenase</fullName>
    </submittedName>
</protein>
<proteinExistence type="inferred from homology"/>
<evidence type="ECO:0000256" key="1">
    <source>
        <dbReference type="ARBA" id="ARBA00005854"/>
    </source>
</evidence>
<sequence length="327" mass="36704">MKILFYSTKKYDKAYFTAQNSEHILEFKEYGLNQQTADFAKWYDAVCIFVNDICDADVIDKLYSLGIKAILLRCAGFNNVDINHAKKLNIKVARVPAYSPFSVAEHTLALLLCLNRKIHKAYNRVKESNFNIEGLEGFDIHRKTIGIIGFGNIGKAFAQICSGFGGEILVYDPYADRATAPSYVTFIDDKNKLFAEADIISLHCPLNDDTKYIIDEKALKIIKPSVFIINTSRGALVDTQAIIKSLKSKSIAALAIDVYEYEKDLFFKDMSGEIINDDLFERLLTFPNVLVTAHQAFLTKEALQGIANTTLNNASLMEESKSNSNFI</sequence>
<dbReference type="GO" id="GO:0051287">
    <property type="term" value="F:NAD binding"/>
    <property type="evidence" value="ECO:0007669"/>
    <property type="project" value="InterPro"/>
</dbReference>
<dbReference type="KEGG" id="foo:CGC45_08705"/>
<dbReference type="InterPro" id="IPR006140">
    <property type="entry name" value="D-isomer_DH_NAD-bd"/>
</dbReference>
<dbReference type="InterPro" id="IPR029752">
    <property type="entry name" value="D-isomer_DH_CS1"/>
</dbReference>
<evidence type="ECO:0000259" key="6">
    <source>
        <dbReference type="Pfam" id="PF02826"/>
    </source>
</evidence>
<dbReference type="SUPFAM" id="SSF51735">
    <property type="entry name" value="NAD(P)-binding Rossmann-fold domains"/>
    <property type="match status" value="1"/>
</dbReference>
<gene>
    <name evidence="7" type="ORF">CGC43_08675</name>
</gene>
<dbReference type="SUPFAM" id="SSF52283">
    <property type="entry name" value="Formate/glycerate dehydrogenase catalytic domain-like"/>
    <property type="match status" value="1"/>
</dbReference>
<evidence type="ECO:0000256" key="2">
    <source>
        <dbReference type="ARBA" id="ARBA00023002"/>
    </source>
</evidence>
<reference evidence="7 8" key="1">
    <citation type="submission" date="2017-07" db="EMBL/GenBank/DDBJ databases">
        <title>Complete genome sequences and comparative analysis of the novel pathogen Francisella opportunistica.</title>
        <authorList>
            <person name="Dietrich E.A."/>
            <person name="Kingry L.C."/>
            <person name="Petersen J.M."/>
        </authorList>
    </citation>
    <scope>NUCLEOTIDE SEQUENCE [LARGE SCALE GENOMIC DNA]</scope>
    <source>
        <strain evidence="7 8">14-2155</strain>
    </source>
</reference>
<dbReference type="RefSeq" id="WP_071629899.1">
    <property type="nucleotide sequence ID" value="NZ_CP022375.1"/>
</dbReference>
<evidence type="ECO:0000256" key="3">
    <source>
        <dbReference type="ARBA" id="ARBA00023027"/>
    </source>
</evidence>
<dbReference type="AlphaFoldDB" id="A0A345JTJ1"/>
<dbReference type="GO" id="GO:0016616">
    <property type="term" value="F:oxidoreductase activity, acting on the CH-OH group of donors, NAD or NADP as acceptor"/>
    <property type="evidence" value="ECO:0007669"/>
    <property type="project" value="InterPro"/>
</dbReference>
<comment type="similarity">
    <text evidence="1 4">Belongs to the D-isomer specific 2-hydroxyacid dehydrogenase family.</text>
</comment>
<evidence type="ECO:0000313" key="8">
    <source>
        <dbReference type="Proteomes" id="UP000253862"/>
    </source>
</evidence>
<dbReference type="InterPro" id="IPR006139">
    <property type="entry name" value="D-isomer_2_OHA_DH_cat_dom"/>
</dbReference>
<dbReference type="EMBL" id="CP022375">
    <property type="protein sequence ID" value="AXH30637.1"/>
    <property type="molecule type" value="Genomic_DNA"/>
</dbReference>
<dbReference type="Pfam" id="PF02826">
    <property type="entry name" value="2-Hacid_dh_C"/>
    <property type="match status" value="1"/>
</dbReference>
<dbReference type="InterPro" id="IPR036291">
    <property type="entry name" value="NAD(P)-bd_dom_sf"/>
</dbReference>
<dbReference type="Pfam" id="PF00389">
    <property type="entry name" value="2-Hacid_dh"/>
    <property type="match status" value="1"/>
</dbReference>
<keyword evidence="8" id="KW-1185">Reference proteome</keyword>
<dbReference type="InterPro" id="IPR029753">
    <property type="entry name" value="D-isomer_DH_CS"/>
</dbReference>
<accession>A0A345JTJ1</accession>
<keyword evidence="2 4" id="KW-0560">Oxidoreductase</keyword>
<dbReference type="CDD" id="cd12183">
    <property type="entry name" value="LDH_like_2"/>
    <property type="match status" value="1"/>
</dbReference>
<dbReference type="PANTHER" id="PTHR43026:SF1">
    <property type="entry name" value="2-HYDROXYACID DEHYDROGENASE HOMOLOG 1-RELATED"/>
    <property type="match status" value="1"/>
</dbReference>
<dbReference type="OrthoDB" id="9805416at2"/>
<evidence type="ECO:0000313" key="7">
    <source>
        <dbReference type="EMBL" id="AXH30637.1"/>
    </source>
</evidence>
<dbReference type="Gene3D" id="3.40.50.720">
    <property type="entry name" value="NAD(P)-binding Rossmann-like Domain"/>
    <property type="match status" value="2"/>
</dbReference>
<organism evidence="7 8">
    <name type="scientific">Francisella opportunistica</name>
    <dbReference type="NCBI Taxonomy" id="2016517"/>
    <lineage>
        <taxon>Bacteria</taxon>
        <taxon>Pseudomonadati</taxon>
        <taxon>Pseudomonadota</taxon>
        <taxon>Gammaproteobacteria</taxon>
        <taxon>Thiotrichales</taxon>
        <taxon>Francisellaceae</taxon>
        <taxon>Francisella</taxon>
    </lineage>
</organism>
<name>A0A345JTJ1_9GAMM</name>
<feature type="domain" description="D-isomer specific 2-hydroxyacid dehydrogenase NAD-binding" evidence="6">
    <location>
        <begin position="108"/>
        <end position="296"/>
    </location>
</feature>